<dbReference type="Pfam" id="PF12090">
    <property type="entry name" value="Spt20_SEP"/>
    <property type="match status" value="1"/>
</dbReference>
<sequence>MAGYNRTREVEELLARAENHPPSFTVHLHPEYWALNNGSKFLYNNHIASLLDDIRAHRIPVDFLSLFDTARVPFYDGCMIVELLDYRPQKDKDPSPDKPDRTRVVLHPDSETLWADICLLNQKHENKWTDADALEVEARILLATAPPLCLDPNPHLTRIANHILRVSTPTVPLSLKRKAAELEREEDEVDKTRRHKLMSFMNPRPNTSHTQKYVPCIRSSYLVTYPNLAPSQLPSTRHYPASETRKGGSHSRRSIKYAYTKLIHQRYARRCA</sequence>
<name>A0A9P6A3S1_PLEER</name>
<dbReference type="GO" id="GO:0006357">
    <property type="term" value="P:regulation of transcription by RNA polymerase II"/>
    <property type="evidence" value="ECO:0007669"/>
    <property type="project" value="TreeGrafter"/>
</dbReference>
<protein>
    <recommendedName>
        <fullName evidence="2">Spt20-like SEP domain-containing protein</fullName>
    </recommendedName>
</protein>
<feature type="region of interest" description="Disordered" evidence="1">
    <location>
        <begin position="232"/>
        <end position="253"/>
    </location>
</feature>
<dbReference type="PANTHER" id="PTHR13526">
    <property type="entry name" value="TRANSCRIPTION FACTOR SPT20 HOMOLOG"/>
    <property type="match status" value="1"/>
</dbReference>
<proteinExistence type="predicted"/>
<accession>A0A9P6A3S1</accession>
<dbReference type="InterPro" id="IPR021950">
    <property type="entry name" value="Spt20"/>
</dbReference>
<evidence type="ECO:0000313" key="4">
    <source>
        <dbReference type="Proteomes" id="UP000807025"/>
    </source>
</evidence>
<evidence type="ECO:0000256" key="1">
    <source>
        <dbReference type="SAM" id="MobiDB-lite"/>
    </source>
</evidence>
<feature type="domain" description="Spt20-like SEP" evidence="2">
    <location>
        <begin position="19"/>
        <end position="162"/>
    </location>
</feature>
<dbReference type="PANTHER" id="PTHR13526:SF8">
    <property type="entry name" value="TRANSCRIPTION FACTOR SPT20 HOMOLOG"/>
    <property type="match status" value="1"/>
</dbReference>
<dbReference type="EMBL" id="MU154532">
    <property type="protein sequence ID" value="KAF9499368.1"/>
    <property type="molecule type" value="Genomic_DNA"/>
</dbReference>
<dbReference type="AlphaFoldDB" id="A0A9P6A3S1"/>
<evidence type="ECO:0000259" key="2">
    <source>
        <dbReference type="Pfam" id="PF12090"/>
    </source>
</evidence>
<comment type="caution">
    <text evidence="3">The sequence shown here is derived from an EMBL/GenBank/DDBJ whole genome shotgun (WGS) entry which is preliminary data.</text>
</comment>
<reference evidence="3" key="1">
    <citation type="submission" date="2020-11" db="EMBL/GenBank/DDBJ databases">
        <authorList>
            <consortium name="DOE Joint Genome Institute"/>
            <person name="Ahrendt S."/>
            <person name="Riley R."/>
            <person name="Andreopoulos W."/>
            <person name="Labutti K."/>
            <person name="Pangilinan J."/>
            <person name="Ruiz-Duenas F.J."/>
            <person name="Barrasa J.M."/>
            <person name="Sanchez-Garcia M."/>
            <person name="Camarero S."/>
            <person name="Miyauchi S."/>
            <person name="Serrano A."/>
            <person name="Linde D."/>
            <person name="Babiker R."/>
            <person name="Drula E."/>
            <person name="Ayuso-Fernandez I."/>
            <person name="Pacheco R."/>
            <person name="Padilla G."/>
            <person name="Ferreira P."/>
            <person name="Barriuso J."/>
            <person name="Kellner H."/>
            <person name="Castanera R."/>
            <person name="Alfaro M."/>
            <person name="Ramirez L."/>
            <person name="Pisabarro A.G."/>
            <person name="Kuo A."/>
            <person name="Tritt A."/>
            <person name="Lipzen A."/>
            <person name="He G."/>
            <person name="Yan M."/>
            <person name="Ng V."/>
            <person name="Cullen D."/>
            <person name="Martin F."/>
            <person name="Rosso M.-N."/>
            <person name="Henrissat B."/>
            <person name="Hibbett D."/>
            <person name="Martinez A.T."/>
            <person name="Grigoriev I.V."/>
        </authorList>
    </citation>
    <scope>NUCLEOTIDE SEQUENCE</scope>
    <source>
        <strain evidence="3">ATCC 90797</strain>
    </source>
</reference>
<dbReference type="Proteomes" id="UP000807025">
    <property type="component" value="Unassembled WGS sequence"/>
</dbReference>
<dbReference type="GO" id="GO:0000124">
    <property type="term" value="C:SAGA complex"/>
    <property type="evidence" value="ECO:0007669"/>
    <property type="project" value="InterPro"/>
</dbReference>
<evidence type="ECO:0000313" key="3">
    <source>
        <dbReference type="EMBL" id="KAF9499368.1"/>
    </source>
</evidence>
<dbReference type="OrthoDB" id="1932706at2759"/>
<gene>
    <name evidence="3" type="ORF">BDN71DRAFT_1384099</name>
</gene>
<organism evidence="3 4">
    <name type="scientific">Pleurotus eryngii</name>
    <name type="common">Boletus of the steppes</name>
    <dbReference type="NCBI Taxonomy" id="5323"/>
    <lineage>
        <taxon>Eukaryota</taxon>
        <taxon>Fungi</taxon>
        <taxon>Dikarya</taxon>
        <taxon>Basidiomycota</taxon>
        <taxon>Agaricomycotina</taxon>
        <taxon>Agaricomycetes</taxon>
        <taxon>Agaricomycetidae</taxon>
        <taxon>Agaricales</taxon>
        <taxon>Pleurotineae</taxon>
        <taxon>Pleurotaceae</taxon>
        <taxon>Pleurotus</taxon>
    </lineage>
</organism>
<dbReference type="GO" id="GO:0003712">
    <property type="term" value="F:transcription coregulator activity"/>
    <property type="evidence" value="ECO:0007669"/>
    <property type="project" value="InterPro"/>
</dbReference>
<keyword evidence="4" id="KW-1185">Reference proteome</keyword>
<dbReference type="InterPro" id="IPR046468">
    <property type="entry name" value="Spt20-like_SEP"/>
</dbReference>